<reference evidence="1 2" key="1">
    <citation type="journal article" date="2017" name="Curr. Biol.">
        <title>The Evolution of Venom by Co-option of Single-Copy Genes.</title>
        <authorList>
            <person name="Martinson E.O."/>
            <person name="Mrinalini"/>
            <person name="Kelkar Y.D."/>
            <person name="Chang C.H."/>
            <person name="Werren J.H."/>
        </authorList>
    </citation>
    <scope>NUCLEOTIDE SEQUENCE [LARGE SCALE GENOMIC DNA]</scope>
    <source>
        <strain evidence="1 2">Alberta</strain>
        <tissue evidence="1">Whole body</tissue>
    </source>
</reference>
<dbReference type="EMBL" id="NNAY01003579">
    <property type="protein sequence ID" value="OXU19158.1"/>
    <property type="molecule type" value="Genomic_DNA"/>
</dbReference>
<keyword evidence="2" id="KW-1185">Reference proteome</keyword>
<name>A0A232ELG2_9HYME</name>
<evidence type="ECO:0000313" key="1">
    <source>
        <dbReference type="EMBL" id="OXU19158.1"/>
    </source>
</evidence>
<protein>
    <submittedName>
        <fullName evidence="1">Uncharacterized protein</fullName>
    </submittedName>
</protein>
<gene>
    <name evidence="1" type="ORF">TSAR_014819</name>
</gene>
<sequence>MIQSSALVKAVRIDVIFIRSKENFEIEHPDECFFVKRSNIVQQFIVTIEGQPRYVCSVVERRDVLLEQDSDH</sequence>
<evidence type="ECO:0000313" key="2">
    <source>
        <dbReference type="Proteomes" id="UP000215335"/>
    </source>
</evidence>
<dbReference type="AlphaFoldDB" id="A0A232ELG2"/>
<proteinExistence type="predicted"/>
<organism evidence="1 2">
    <name type="scientific">Trichomalopsis sarcophagae</name>
    <dbReference type="NCBI Taxonomy" id="543379"/>
    <lineage>
        <taxon>Eukaryota</taxon>
        <taxon>Metazoa</taxon>
        <taxon>Ecdysozoa</taxon>
        <taxon>Arthropoda</taxon>
        <taxon>Hexapoda</taxon>
        <taxon>Insecta</taxon>
        <taxon>Pterygota</taxon>
        <taxon>Neoptera</taxon>
        <taxon>Endopterygota</taxon>
        <taxon>Hymenoptera</taxon>
        <taxon>Apocrita</taxon>
        <taxon>Proctotrupomorpha</taxon>
        <taxon>Chalcidoidea</taxon>
        <taxon>Pteromalidae</taxon>
        <taxon>Pteromalinae</taxon>
        <taxon>Trichomalopsis</taxon>
    </lineage>
</organism>
<dbReference type="Proteomes" id="UP000215335">
    <property type="component" value="Unassembled WGS sequence"/>
</dbReference>
<accession>A0A232ELG2</accession>
<comment type="caution">
    <text evidence="1">The sequence shown here is derived from an EMBL/GenBank/DDBJ whole genome shotgun (WGS) entry which is preliminary data.</text>
</comment>